<organism evidence="4 5">
    <name type="scientific">Oidiodendron maius (strain Zn)</name>
    <dbReference type="NCBI Taxonomy" id="913774"/>
    <lineage>
        <taxon>Eukaryota</taxon>
        <taxon>Fungi</taxon>
        <taxon>Dikarya</taxon>
        <taxon>Ascomycota</taxon>
        <taxon>Pezizomycotina</taxon>
        <taxon>Leotiomycetes</taxon>
        <taxon>Leotiomycetes incertae sedis</taxon>
        <taxon>Myxotrichaceae</taxon>
        <taxon>Oidiodendron</taxon>
    </lineage>
</organism>
<dbReference type="OrthoDB" id="2735536at2759"/>
<evidence type="ECO:0000313" key="5">
    <source>
        <dbReference type="Proteomes" id="UP000054321"/>
    </source>
</evidence>
<dbReference type="PANTHER" id="PTHR10366:SF564">
    <property type="entry name" value="STEROL-4-ALPHA-CARBOXYLATE 3-DEHYDROGENASE, DECARBOXYLATING"/>
    <property type="match status" value="1"/>
</dbReference>
<dbReference type="EMBL" id="KN832878">
    <property type="protein sequence ID" value="KIM99734.1"/>
    <property type="molecule type" value="Genomic_DNA"/>
</dbReference>
<dbReference type="STRING" id="913774.A0A0C3H8Z3"/>
<evidence type="ECO:0000259" key="3">
    <source>
        <dbReference type="Pfam" id="PF01370"/>
    </source>
</evidence>
<dbReference type="InterPro" id="IPR001509">
    <property type="entry name" value="Epimerase_deHydtase"/>
</dbReference>
<dbReference type="InterPro" id="IPR036291">
    <property type="entry name" value="NAD(P)-bd_dom_sf"/>
</dbReference>
<gene>
    <name evidence="4" type="ORF">OIDMADRAFT_104659</name>
</gene>
<dbReference type="InParanoid" id="A0A0C3H8Z3"/>
<reference evidence="4 5" key="1">
    <citation type="submission" date="2014-04" db="EMBL/GenBank/DDBJ databases">
        <authorList>
            <consortium name="DOE Joint Genome Institute"/>
            <person name="Kuo A."/>
            <person name="Martino E."/>
            <person name="Perotto S."/>
            <person name="Kohler A."/>
            <person name="Nagy L.G."/>
            <person name="Floudas D."/>
            <person name="Copeland A."/>
            <person name="Barry K.W."/>
            <person name="Cichocki N."/>
            <person name="Veneault-Fourrey C."/>
            <person name="LaButti K."/>
            <person name="Lindquist E.A."/>
            <person name="Lipzen A."/>
            <person name="Lundell T."/>
            <person name="Morin E."/>
            <person name="Murat C."/>
            <person name="Sun H."/>
            <person name="Tunlid A."/>
            <person name="Henrissat B."/>
            <person name="Grigoriev I.V."/>
            <person name="Hibbett D.S."/>
            <person name="Martin F."/>
            <person name="Nordberg H.P."/>
            <person name="Cantor M.N."/>
            <person name="Hua S.X."/>
        </authorList>
    </citation>
    <scope>NUCLEOTIDE SEQUENCE [LARGE SCALE GENOMIC DNA]</scope>
    <source>
        <strain evidence="4 5">Zn</strain>
    </source>
</reference>
<evidence type="ECO:0000313" key="4">
    <source>
        <dbReference type="EMBL" id="KIM99734.1"/>
    </source>
</evidence>
<keyword evidence="1" id="KW-0560">Oxidoreductase</keyword>
<dbReference type="InterPro" id="IPR050425">
    <property type="entry name" value="NAD(P)_dehydrat-like"/>
</dbReference>
<comment type="similarity">
    <text evidence="2">Belongs to the NAD(P)-dependent epimerase/dehydratase family. Dihydroflavonol-4-reductase subfamily.</text>
</comment>
<evidence type="ECO:0000256" key="2">
    <source>
        <dbReference type="ARBA" id="ARBA00023445"/>
    </source>
</evidence>
<evidence type="ECO:0000256" key="1">
    <source>
        <dbReference type="ARBA" id="ARBA00023002"/>
    </source>
</evidence>
<sequence length="364" mass="39223">MTLPASNGQTVLITGINGYIASVLGQHLLTKGYSIRGTSRRSASSDSLLKGAYAPYKERVKIFEVPDITASGAFDEAVKGVHGIFHTASPVTYMLERFEDYITPAVKGTESIFESALKAGPQLISVVVTSSVAAIAQPTEVPGYVFTETDFATSALKRAEKDYAENVKTPPGILYAASKTSAEQVVWNFKNKHNPPFAISTIHPSVVLGPPVVLPASGSQLGESMLLEYNVFSGTAKVIPDKIGTGSFVDVRDVAFLHIWAYEHPEEANGERYIAAASYGPLQGIADILRKKYEGTKIAENITIGVPGNDYQGYNKETGEVDFVEYLPESPRPSGKKAEEVTGIKWIPFKQSVIDTATALEALL</sequence>
<dbReference type="Proteomes" id="UP000054321">
    <property type="component" value="Unassembled WGS sequence"/>
</dbReference>
<dbReference type="SUPFAM" id="SSF51735">
    <property type="entry name" value="NAD(P)-binding Rossmann-fold domains"/>
    <property type="match status" value="1"/>
</dbReference>
<keyword evidence="5" id="KW-1185">Reference proteome</keyword>
<dbReference type="Gene3D" id="3.40.50.720">
    <property type="entry name" value="NAD(P)-binding Rossmann-like Domain"/>
    <property type="match status" value="1"/>
</dbReference>
<reference evidence="5" key="2">
    <citation type="submission" date="2015-01" db="EMBL/GenBank/DDBJ databases">
        <title>Evolutionary Origins and Diversification of the Mycorrhizal Mutualists.</title>
        <authorList>
            <consortium name="DOE Joint Genome Institute"/>
            <consortium name="Mycorrhizal Genomics Consortium"/>
            <person name="Kohler A."/>
            <person name="Kuo A."/>
            <person name="Nagy L.G."/>
            <person name="Floudas D."/>
            <person name="Copeland A."/>
            <person name="Barry K.W."/>
            <person name="Cichocki N."/>
            <person name="Veneault-Fourrey C."/>
            <person name="LaButti K."/>
            <person name="Lindquist E.A."/>
            <person name="Lipzen A."/>
            <person name="Lundell T."/>
            <person name="Morin E."/>
            <person name="Murat C."/>
            <person name="Riley R."/>
            <person name="Ohm R."/>
            <person name="Sun H."/>
            <person name="Tunlid A."/>
            <person name="Henrissat B."/>
            <person name="Grigoriev I.V."/>
            <person name="Hibbett D.S."/>
            <person name="Martin F."/>
        </authorList>
    </citation>
    <scope>NUCLEOTIDE SEQUENCE [LARGE SCALE GENOMIC DNA]</scope>
    <source>
        <strain evidence="5">Zn</strain>
    </source>
</reference>
<dbReference type="HOGENOM" id="CLU_007383_9_2_1"/>
<dbReference type="PANTHER" id="PTHR10366">
    <property type="entry name" value="NAD DEPENDENT EPIMERASE/DEHYDRATASE"/>
    <property type="match status" value="1"/>
</dbReference>
<dbReference type="AlphaFoldDB" id="A0A0C3H8Z3"/>
<feature type="domain" description="NAD-dependent epimerase/dehydratase" evidence="3">
    <location>
        <begin position="11"/>
        <end position="273"/>
    </location>
</feature>
<proteinExistence type="inferred from homology"/>
<dbReference type="GO" id="GO:0016616">
    <property type="term" value="F:oxidoreductase activity, acting on the CH-OH group of donors, NAD or NADP as acceptor"/>
    <property type="evidence" value="ECO:0007669"/>
    <property type="project" value="TreeGrafter"/>
</dbReference>
<protein>
    <recommendedName>
        <fullName evidence="3">NAD-dependent epimerase/dehydratase domain-containing protein</fullName>
    </recommendedName>
</protein>
<dbReference type="Pfam" id="PF01370">
    <property type="entry name" value="Epimerase"/>
    <property type="match status" value="1"/>
</dbReference>
<accession>A0A0C3H8Z3</accession>
<name>A0A0C3H8Z3_OIDMZ</name>